<comment type="caution">
    <text evidence="1">The sequence shown here is derived from an EMBL/GenBank/DDBJ whole genome shotgun (WGS) entry which is preliminary data.</text>
</comment>
<evidence type="ECO:0000313" key="2">
    <source>
        <dbReference type="Proteomes" id="UP000304953"/>
    </source>
</evidence>
<proteinExistence type="predicted"/>
<evidence type="ECO:0000313" key="1">
    <source>
        <dbReference type="EMBL" id="TGY97003.1"/>
    </source>
</evidence>
<dbReference type="EMBL" id="SRYA01000011">
    <property type="protein sequence ID" value="TGY97003.1"/>
    <property type="molecule type" value="Genomic_DNA"/>
</dbReference>
<keyword evidence="2" id="KW-1185">Reference proteome</keyword>
<dbReference type="Proteomes" id="UP000304953">
    <property type="component" value="Unassembled WGS sequence"/>
</dbReference>
<sequence length="234" mass="27542">MIKIAVVEDDERYVSKLLQYLETYKKEEKEDFLIKVYRDGCDIVTNYKAQYHIILMDIQMKFVDGMTAAEEIRKKDSDVIIIFITNIPQYAIRGYEVGALDYILKPVSYFVLHKKLKRAIVRLQKTNQQYIIIPVKGGIKREYTSNIYYIESKGHNLIYHTKNGIYLSNGTLKNVEELLTQTHFSRGNNRYLINLEHVEAIENNCAIVKGEHLLLSRTRRNSFMQKLTNYWGKM</sequence>
<name>A0AC61RYE3_9FIRM</name>
<gene>
    <name evidence="1" type="ORF">E5329_07235</name>
</gene>
<reference evidence="1" key="1">
    <citation type="submission" date="2019-04" db="EMBL/GenBank/DDBJ databases">
        <title>Microbes associate with the intestines of laboratory mice.</title>
        <authorList>
            <person name="Navarre W."/>
            <person name="Wong E."/>
            <person name="Huang K."/>
            <person name="Tropini C."/>
            <person name="Ng K."/>
            <person name="Yu B."/>
        </authorList>
    </citation>
    <scope>NUCLEOTIDE SEQUENCE</scope>
    <source>
        <strain evidence="1">NM01_1-7b</strain>
    </source>
</reference>
<organism evidence="1 2">
    <name type="scientific">Petralouisia muris</name>
    <dbReference type="NCBI Taxonomy" id="3032872"/>
    <lineage>
        <taxon>Bacteria</taxon>
        <taxon>Bacillati</taxon>
        <taxon>Bacillota</taxon>
        <taxon>Clostridia</taxon>
        <taxon>Lachnospirales</taxon>
        <taxon>Lachnospiraceae</taxon>
        <taxon>Petralouisia</taxon>
    </lineage>
</organism>
<protein>
    <submittedName>
        <fullName evidence="1">Response regulator transcription factor</fullName>
    </submittedName>
</protein>
<accession>A0AC61RYE3</accession>